<dbReference type="InterPro" id="IPR001202">
    <property type="entry name" value="WW_dom"/>
</dbReference>
<feature type="region of interest" description="Disordered" evidence="14">
    <location>
        <begin position="683"/>
        <end position="731"/>
    </location>
</feature>
<keyword evidence="4" id="KW-0963">Cytoplasm</keyword>
<reference evidence="18" key="3">
    <citation type="submission" date="2015-06" db="UniProtKB">
        <authorList>
            <consortium name="EnsemblMetazoa"/>
        </authorList>
    </citation>
    <scope>IDENTIFICATION</scope>
</reference>
<dbReference type="eggNOG" id="KOG4286">
    <property type="taxonomic scope" value="Eukaryota"/>
</dbReference>
<dbReference type="EMBL" id="AMQM01006813">
    <property type="status" value="NOT_ANNOTATED_CDS"/>
    <property type="molecule type" value="Genomic_DNA"/>
</dbReference>
<dbReference type="GO" id="GO:0005886">
    <property type="term" value="C:plasma membrane"/>
    <property type="evidence" value="ECO:0000318"/>
    <property type="project" value="GO_Central"/>
</dbReference>
<evidence type="ECO:0000256" key="8">
    <source>
        <dbReference type="ARBA" id="ARBA00022837"/>
    </source>
</evidence>
<dbReference type="InterPro" id="IPR050774">
    <property type="entry name" value="KCMF1/Dystrophin"/>
</dbReference>
<keyword evidence="9" id="KW-0472">Membrane</keyword>
<keyword evidence="6 12" id="KW-0863">Zinc-finger</keyword>
<feature type="coiled-coil region" evidence="13">
    <location>
        <begin position="638"/>
        <end position="665"/>
    </location>
</feature>
<dbReference type="Gene3D" id="6.10.140.70">
    <property type="match status" value="1"/>
</dbReference>
<dbReference type="Pfam" id="PF09069">
    <property type="entry name" value="EF-hand_3"/>
    <property type="match status" value="1"/>
</dbReference>
<dbReference type="Pfam" id="PF09068">
    <property type="entry name" value="EF-hand_2"/>
    <property type="match status" value="2"/>
</dbReference>
<dbReference type="SMART" id="SM00291">
    <property type="entry name" value="ZnF_ZZ"/>
    <property type="match status" value="1"/>
</dbReference>
<evidence type="ECO:0000313" key="17">
    <source>
        <dbReference type="EMBL" id="ESN95567.1"/>
    </source>
</evidence>
<dbReference type="InterPro" id="IPR043145">
    <property type="entry name" value="Znf_ZZ_sf"/>
</dbReference>
<dbReference type="CTD" id="20194556"/>
<dbReference type="PROSITE" id="PS50135">
    <property type="entry name" value="ZF_ZZ_2"/>
    <property type="match status" value="1"/>
</dbReference>
<dbReference type="SMART" id="SM00456">
    <property type="entry name" value="WW"/>
    <property type="match status" value="1"/>
</dbReference>
<dbReference type="GO" id="GO:0045202">
    <property type="term" value="C:synapse"/>
    <property type="evidence" value="ECO:0007669"/>
    <property type="project" value="GOC"/>
</dbReference>
<feature type="domain" description="ZZ-type" evidence="16">
    <location>
        <begin position="388"/>
        <end position="444"/>
    </location>
</feature>
<evidence type="ECO:0000256" key="14">
    <source>
        <dbReference type="SAM" id="MobiDB-lite"/>
    </source>
</evidence>
<dbReference type="GO" id="GO:0099536">
    <property type="term" value="P:synaptic signaling"/>
    <property type="evidence" value="ECO:0000318"/>
    <property type="project" value="GO_Central"/>
</dbReference>
<dbReference type="RefSeq" id="XP_009026430.1">
    <property type="nucleotide sequence ID" value="XM_009028182.1"/>
</dbReference>
<evidence type="ECO:0000256" key="5">
    <source>
        <dbReference type="ARBA" id="ARBA00022723"/>
    </source>
</evidence>
<feature type="region of interest" description="Disordered" evidence="14">
    <location>
        <begin position="128"/>
        <end position="179"/>
    </location>
</feature>
<evidence type="ECO:0008006" key="20">
    <source>
        <dbReference type="Google" id="ProtNLM"/>
    </source>
</evidence>
<dbReference type="Gene3D" id="3.30.60.90">
    <property type="match status" value="1"/>
</dbReference>
<organism evidence="18 19">
    <name type="scientific">Helobdella robusta</name>
    <name type="common">Californian leech</name>
    <dbReference type="NCBI Taxonomy" id="6412"/>
    <lineage>
        <taxon>Eukaryota</taxon>
        <taxon>Metazoa</taxon>
        <taxon>Spiralia</taxon>
        <taxon>Lophotrochozoa</taxon>
        <taxon>Annelida</taxon>
        <taxon>Clitellata</taxon>
        <taxon>Hirudinea</taxon>
        <taxon>Rhynchobdellida</taxon>
        <taxon>Glossiphoniidae</taxon>
        <taxon>Helobdella</taxon>
    </lineage>
</organism>
<evidence type="ECO:0000259" key="16">
    <source>
        <dbReference type="PROSITE" id="PS50135"/>
    </source>
</evidence>
<dbReference type="InterPro" id="IPR011992">
    <property type="entry name" value="EF-hand-dom_pair"/>
</dbReference>
<dbReference type="GeneID" id="20194556"/>
<dbReference type="EMBL" id="KB097519">
    <property type="protein sequence ID" value="ESN95567.1"/>
    <property type="molecule type" value="Genomic_DNA"/>
</dbReference>
<dbReference type="PROSITE" id="PS01357">
    <property type="entry name" value="ZF_ZZ_1"/>
    <property type="match status" value="1"/>
</dbReference>
<dbReference type="InterPro" id="IPR036020">
    <property type="entry name" value="WW_dom_sf"/>
</dbReference>
<dbReference type="Gene3D" id="1.10.238.10">
    <property type="entry name" value="EF-hand"/>
    <property type="match status" value="2"/>
</dbReference>
<feature type="domain" description="WW" evidence="15">
    <location>
        <begin position="19"/>
        <end position="52"/>
    </location>
</feature>
<keyword evidence="11" id="KW-0206">Cytoskeleton</keyword>
<evidence type="ECO:0000256" key="7">
    <source>
        <dbReference type="ARBA" id="ARBA00022833"/>
    </source>
</evidence>
<dbReference type="PROSITE" id="PS50020">
    <property type="entry name" value="WW_DOMAIN_2"/>
    <property type="match status" value="1"/>
</dbReference>
<dbReference type="GO" id="GO:0016010">
    <property type="term" value="C:dystrophin-associated glycoprotein complex"/>
    <property type="evidence" value="ECO:0007669"/>
    <property type="project" value="UniProtKB-ARBA"/>
</dbReference>
<evidence type="ECO:0000256" key="4">
    <source>
        <dbReference type="ARBA" id="ARBA00022490"/>
    </source>
</evidence>
<dbReference type="InterPro" id="IPR015154">
    <property type="entry name" value="EF-hand_dom_typ2"/>
</dbReference>
<keyword evidence="3" id="KW-1003">Cell membrane</keyword>
<feature type="compositionally biased region" description="Low complexity" evidence="14">
    <location>
        <begin position="684"/>
        <end position="716"/>
    </location>
</feature>
<reference evidence="19" key="1">
    <citation type="submission" date="2012-12" db="EMBL/GenBank/DDBJ databases">
        <authorList>
            <person name="Hellsten U."/>
            <person name="Grimwood J."/>
            <person name="Chapman J.A."/>
            <person name="Shapiro H."/>
            <person name="Aerts A."/>
            <person name="Otillar R.P."/>
            <person name="Terry A.Y."/>
            <person name="Boore J.L."/>
            <person name="Simakov O."/>
            <person name="Marletaz F."/>
            <person name="Cho S.-J."/>
            <person name="Edsinger-Gonzales E."/>
            <person name="Havlak P."/>
            <person name="Kuo D.-H."/>
            <person name="Larsson T."/>
            <person name="Lv J."/>
            <person name="Arendt D."/>
            <person name="Savage R."/>
            <person name="Osoegawa K."/>
            <person name="de Jong P."/>
            <person name="Lindberg D.R."/>
            <person name="Seaver E.C."/>
            <person name="Weisblat D.A."/>
            <person name="Putnam N.H."/>
            <person name="Grigoriev I.V."/>
            <person name="Rokhsar D.S."/>
        </authorList>
    </citation>
    <scope>NUCLEOTIDE SEQUENCE</scope>
</reference>
<reference evidence="17 19" key="2">
    <citation type="journal article" date="2013" name="Nature">
        <title>Insights into bilaterian evolution from three spiralian genomes.</title>
        <authorList>
            <person name="Simakov O."/>
            <person name="Marletaz F."/>
            <person name="Cho S.J."/>
            <person name="Edsinger-Gonzales E."/>
            <person name="Havlak P."/>
            <person name="Hellsten U."/>
            <person name="Kuo D.H."/>
            <person name="Larsson T."/>
            <person name="Lv J."/>
            <person name="Arendt D."/>
            <person name="Savage R."/>
            <person name="Osoegawa K."/>
            <person name="de Jong P."/>
            <person name="Grimwood J."/>
            <person name="Chapman J.A."/>
            <person name="Shapiro H."/>
            <person name="Aerts A."/>
            <person name="Otillar R.P."/>
            <person name="Terry A.Y."/>
            <person name="Boore J.L."/>
            <person name="Grigoriev I.V."/>
            <person name="Lindberg D.R."/>
            <person name="Seaver E.C."/>
            <person name="Weisblat D.A."/>
            <person name="Putnam N.H."/>
            <person name="Rokhsar D.S."/>
        </authorList>
    </citation>
    <scope>NUCLEOTIDE SEQUENCE</scope>
</reference>
<dbReference type="InterPro" id="IPR015153">
    <property type="entry name" value="EF-hand_dom_typ1"/>
</dbReference>
<dbReference type="CDD" id="cd00201">
    <property type="entry name" value="WW"/>
    <property type="match status" value="1"/>
</dbReference>
<dbReference type="Pfam" id="PF00569">
    <property type="entry name" value="ZZ"/>
    <property type="match status" value="1"/>
</dbReference>
<dbReference type="GO" id="GO:0008270">
    <property type="term" value="F:zinc ion binding"/>
    <property type="evidence" value="ECO:0007669"/>
    <property type="project" value="UniProtKB-KW"/>
</dbReference>
<dbReference type="GO" id="GO:0005856">
    <property type="term" value="C:cytoskeleton"/>
    <property type="evidence" value="ECO:0007669"/>
    <property type="project" value="UniProtKB-SubCell"/>
</dbReference>
<evidence type="ECO:0000313" key="19">
    <source>
        <dbReference type="Proteomes" id="UP000015101"/>
    </source>
</evidence>
<comment type="subcellular location">
    <subcellularLocation>
        <location evidence="2">Cell membrane</location>
        <location evidence="2">Sarcolemma</location>
        <topology evidence="2">Peripheral membrane protein</topology>
        <orientation evidence="2">Cytoplasmic side</orientation>
    </subcellularLocation>
    <subcellularLocation>
        <location evidence="1">Cytoplasm</location>
        <location evidence="1">Cytoskeleton</location>
    </subcellularLocation>
</comment>
<dbReference type="SUPFAM" id="SSF47473">
    <property type="entry name" value="EF-hand"/>
    <property type="match status" value="3"/>
</dbReference>
<dbReference type="InParanoid" id="T1EDA4"/>
<evidence type="ECO:0000256" key="11">
    <source>
        <dbReference type="ARBA" id="ARBA00023212"/>
    </source>
</evidence>
<evidence type="ECO:0000256" key="12">
    <source>
        <dbReference type="PROSITE-ProRule" id="PRU00228"/>
    </source>
</evidence>
<protein>
    <recommendedName>
        <fullName evidence="20">Dystrophin</fullName>
    </recommendedName>
</protein>
<evidence type="ECO:0000256" key="13">
    <source>
        <dbReference type="SAM" id="Coils"/>
    </source>
</evidence>
<dbReference type="EnsemblMetazoa" id="HelroT102569">
    <property type="protein sequence ID" value="HelroP102569"/>
    <property type="gene ID" value="HelroG102569"/>
</dbReference>
<keyword evidence="7" id="KW-0862">Zinc</keyword>
<gene>
    <name evidence="18" type="primary">20194556</name>
    <name evidence="17" type="ORF">HELRODRAFT_102569</name>
</gene>
<evidence type="ECO:0000256" key="9">
    <source>
        <dbReference type="ARBA" id="ARBA00023136"/>
    </source>
</evidence>
<dbReference type="PANTHER" id="PTHR12268:SF14">
    <property type="entry name" value="DYSTROPHIN-1"/>
    <property type="match status" value="1"/>
</dbReference>
<dbReference type="Gene3D" id="2.20.70.10">
    <property type="match status" value="1"/>
</dbReference>
<dbReference type="SUPFAM" id="SSF57850">
    <property type="entry name" value="RING/U-box"/>
    <property type="match status" value="1"/>
</dbReference>
<dbReference type="AlphaFoldDB" id="T1EDA4"/>
<dbReference type="PANTHER" id="PTHR12268">
    <property type="entry name" value="E3 UBIQUITIN-PROTEIN LIGASE KCMF1"/>
    <property type="match status" value="1"/>
</dbReference>
<name>T1EDA4_HELRO</name>
<feature type="compositionally biased region" description="Low complexity" evidence="14">
    <location>
        <begin position="805"/>
        <end position="827"/>
    </location>
</feature>
<dbReference type="SUPFAM" id="SSF51045">
    <property type="entry name" value="WW domain"/>
    <property type="match status" value="1"/>
</dbReference>
<keyword evidence="13" id="KW-0175">Coiled coil</keyword>
<accession>T1EDA4</accession>
<sequence>MQDSMSKRKGSFSQHILAASVSQPWERATTDNHVPYYINHSLQSTHWDHPDMTKFMESLGDYDEVRFSAYRTAMKLRSLQKALHLDLITLDILDSSFQSFPTLKLSKSLLATTTTTATTAAAATPTISSATTTPTATPTKPNKIQKKKQQQKPTTPTTPTTTNNFNDAATTPDDNHDDDDITKSLDRTTFNHLRCVRVLGVVEMAGCLRSCFEKLHSDLSATLAPKNQKDVNKNNDVIVNKRCAEVDMNIPLAMDLVLNWLLNVFDSARMGSIDVSSFKTGLVMLCGSSMEEKYRYNTQSSMLKLSRRQLAHLLHDVMMIPKQIGEAGAFGGTNSQPSVNSCFEMKQNQQQPQQQITEQQFLNWTRLEPQSIVWVAVLHRLTLSEGASHHVKCHVCKKFPIKGLRYRCLKCFSLDMCQNCFFSGKTAKSHKLNHPMQEYSSETTSHEDVKDFTKIIRNKFRSKRYFQRHRRLGYLPVDNIMFSSNVENTFQNNNNNNNNINDVIGNNNNNANDADVNASKRNTHTDQQNEHNLIAQYCLSLKGYSPDGQPSSPLEIMKKVDGERKEEIEEMIVKLELENRNLQTEYDRLLQNKSLLANKNLPSNDDSPKFHKTQVFGDASKEEVVNGGVAVGGGGVGCEDVEESARKLEEKLRALDESNQLLHAELSQILDQESNANRRILRFPSTSSSPTSKTPVVSSSAAVVVAPSSSPSSTSSLPRRDPPTFSQRDNAQREAELDDLLKRLQTSDLPLSPGEASVDGLFREVEEINRAVETLVDIMTEDEGDDNEATHHHHLSSLLPPPHPASASATTSSSAATAATTSTTSQQHHYHHQRRVDGKY</sequence>
<evidence type="ECO:0000259" key="15">
    <source>
        <dbReference type="PROSITE" id="PS50020"/>
    </source>
</evidence>
<evidence type="ECO:0000256" key="2">
    <source>
        <dbReference type="ARBA" id="ARBA00004278"/>
    </source>
</evidence>
<dbReference type="GO" id="GO:0005737">
    <property type="term" value="C:cytoplasm"/>
    <property type="evidence" value="ECO:0007669"/>
    <property type="project" value="UniProtKB-ARBA"/>
</dbReference>
<dbReference type="STRING" id="6412.T1EDA4"/>
<feature type="coiled-coil region" evidence="13">
    <location>
        <begin position="565"/>
        <end position="599"/>
    </location>
</feature>
<proteinExistence type="predicted"/>
<feature type="region of interest" description="Disordered" evidence="14">
    <location>
        <begin position="784"/>
        <end position="840"/>
    </location>
</feature>
<evidence type="ECO:0000256" key="1">
    <source>
        <dbReference type="ARBA" id="ARBA00004245"/>
    </source>
</evidence>
<dbReference type="KEGG" id="hro:HELRODRAFT_102569"/>
<keyword evidence="8" id="KW-0106">Calcium</keyword>
<feature type="compositionally biased region" description="Low complexity" evidence="14">
    <location>
        <begin position="128"/>
        <end position="142"/>
    </location>
</feature>
<dbReference type="Proteomes" id="UP000015101">
    <property type="component" value="Unassembled WGS sequence"/>
</dbReference>
<keyword evidence="19" id="KW-1185">Reference proteome</keyword>
<feature type="compositionally biased region" description="Low complexity" evidence="14">
    <location>
        <begin position="151"/>
        <end position="172"/>
    </location>
</feature>
<evidence type="ECO:0000256" key="6">
    <source>
        <dbReference type="ARBA" id="ARBA00022771"/>
    </source>
</evidence>
<dbReference type="GO" id="GO:0003779">
    <property type="term" value="F:actin binding"/>
    <property type="evidence" value="ECO:0007669"/>
    <property type="project" value="UniProtKB-KW"/>
</dbReference>
<evidence type="ECO:0000256" key="3">
    <source>
        <dbReference type="ARBA" id="ARBA00022475"/>
    </source>
</evidence>
<keyword evidence="10" id="KW-0009">Actin-binding</keyword>
<dbReference type="CDD" id="cd02334">
    <property type="entry name" value="ZZ_dystrophin"/>
    <property type="match status" value="1"/>
</dbReference>
<keyword evidence="5" id="KW-0479">Metal-binding</keyword>
<dbReference type="InterPro" id="IPR000433">
    <property type="entry name" value="Znf_ZZ"/>
</dbReference>
<dbReference type="GO" id="GO:0042383">
    <property type="term" value="C:sarcolemma"/>
    <property type="evidence" value="ECO:0007669"/>
    <property type="project" value="UniProtKB-SubCell"/>
</dbReference>
<dbReference type="OrthoDB" id="10057795at2759"/>
<dbReference type="HOGENOM" id="CLU_338673_0_0_1"/>
<evidence type="ECO:0000256" key="10">
    <source>
        <dbReference type="ARBA" id="ARBA00023203"/>
    </source>
</evidence>
<evidence type="ECO:0000313" key="18">
    <source>
        <dbReference type="EnsemblMetazoa" id="HelroP102569"/>
    </source>
</evidence>